<organism evidence="11 12">
    <name type="scientific">Bauldia litoralis</name>
    <dbReference type="NCBI Taxonomy" id="665467"/>
    <lineage>
        <taxon>Bacteria</taxon>
        <taxon>Pseudomonadati</taxon>
        <taxon>Pseudomonadota</taxon>
        <taxon>Alphaproteobacteria</taxon>
        <taxon>Hyphomicrobiales</taxon>
        <taxon>Kaistiaceae</taxon>
        <taxon>Bauldia</taxon>
    </lineage>
</organism>
<dbReference type="Pfam" id="PF00512">
    <property type="entry name" value="HisKA"/>
    <property type="match status" value="1"/>
</dbReference>
<dbReference type="Gene3D" id="3.30.450.20">
    <property type="entry name" value="PAS domain"/>
    <property type="match status" value="1"/>
</dbReference>
<feature type="coiled-coil region" evidence="7">
    <location>
        <begin position="200"/>
        <end position="227"/>
    </location>
</feature>
<dbReference type="PANTHER" id="PTHR43711">
    <property type="entry name" value="TWO-COMPONENT HISTIDINE KINASE"/>
    <property type="match status" value="1"/>
</dbReference>
<dbReference type="InterPro" id="IPR004358">
    <property type="entry name" value="Sig_transdc_His_kin-like_C"/>
</dbReference>
<dbReference type="SUPFAM" id="SSF55874">
    <property type="entry name" value="ATPase domain of HSP90 chaperone/DNA topoisomerase II/histidine kinase"/>
    <property type="match status" value="1"/>
</dbReference>
<dbReference type="SMART" id="SM00388">
    <property type="entry name" value="HisKA"/>
    <property type="match status" value="1"/>
</dbReference>
<evidence type="ECO:0000256" key="2">
    <source>
        <dbReference type="ARBA" id="ARBA00012438"/>
    </source>
</evidence>
<evidence type="ECO:0000256" key="8">
    <source>
        <dbReference type="SAM" id="Phobius"/>
    </source>
</evidence>
<dbReference type="AlphaFoldDB" id="A0A1G6EGM1"/>
<keyword evidence="7" id="KW-0175">Coiled coil</keyword>
<dbReference type="PANTHER" id="PTHR43711:SF1">
    <property type="entry name" value="HISTIDINE KINASE 1"/>
    <property type="match status" value="1"/>
</dbReference>
<dbReference type="InterPro" id="IPR036097">
    <property type="entry name" value="HisK_dim/P_sf"/>
</dbReference>
<dbReference type="RefSeq" id="WP_244521391.1">
    <property type="nucleotide sequence ID" value="NZ_FMXQ01000012.1"/>
</dbReference>
<feature type="signal peptide" evidence="9">
    <location>
        <begin position="1"/>
        <end position="37"/>
    </location>
</feature>
<evidence type="ECO:0000313" key="12">
    <source>
        <dbReference type="Proteomes" id="UP000199071"/>
    </source>
</evidence>
<dbReference type="CDD" id="cd00082">
    <property type="entry name" value="HisKA"/>
    <property type="match status" value="1"/>
</dbReference>
<reference evidence="11 12" key="1">
    <citation type="submission" date="2016-10" db="EMBL/GenBank/DDBJ databases">
        <authorList>
            <person name="de Groot N.N."/>
        </authorList>
    </citation>
    <scope>NUCLEOTIDE SEQUENCE [LARGE SCALE GENOMIC DNA]</scope>
    <source>
        <strain evidence="11 12">ATCC 35022</strain>
    </source>
</reference>
<evidence type="ECO:0000313" key="11">
    <source>
        <dbReference type="EMBL" id="SDB56591.1"/>
    </source>
</evidence>
<dbReference type="InterPro" id="IPR050736">
    <property type="entry name" value="Sensor_HK_Regulatory"/>
</dbReference>
<feature type="chain" id="PRO_5011591303" description="histidine kinase" evidence="9">
    <location>
        <begin position="38"/>
        <end position="830"/>
    </location>
</feature>
<dbReference type="PRINTS" id="PR00344">
    <property type="entry name" value="BCTRLSENSOR"/>
</dbReference>
<dbReference type="CDD" id="cd00075">
    <property type="entry name" value="HATPase"/>
    <property type="match status" value="1"/>
</dbReference>
<dbReference type="Proteomes" id="UP000199071">
    <property type="component" value="Unassembled WGS sequence"/>
</dbReference>
<keyword evidence="3" id="KW-0597">Phosphoprotein</keyword>
<evidence type="ECO:0000256" key="3">
    <source>
        <dbReference type="ARBA" id="ARBA00022553"/>
    </source>
</evidence>
<keyword evidence="8" id="KW-0472">Membrane</keyword>
<keyword evidence="12" id="KW-1185">Reference proteome</keyword>
<comment type="catalytic activity">
    <reaction evidence="1">
        <text>ATP + protein L-histidine = ADP + protein N-phospho-L-histidine.</text>
        <dbReference type="EC" id="2.7.13.3"/>
    </reaction>
</comment>
<keyword evidence="8" id="KW-1133">Transmembrane helix</keyword>
<name>A0A1G6EGM1_9HYPH</name>
<dbReference type="SMART" id="SM00091">
    <property type="entry name" value="PAS"/>
    <property type="match status" value="3"/>
</dbReference>
<dbReference type="Pfam" id="PF02518">
    <property type="entry name" value="HATPase_c"/>
    <property type="match status" value="1"/>
</dbReference>
<dbReference type="EC" id="2.7.13.3" evidence="2"/>
<dbReference type="InterPro" id="IPR005467">
    <property type="entry name" value="His_kinase_dom"/>
</dbReference>
<dbReference type="InterPro" id="IPR003594">
    <property type="entry name" value="HATPase_dom"/>
</dbReference>
<evidence type="ECO:0000256" key="6">
    <source>
        <dbReference type="ARBA" id="ARBA00023012"/>
    </source>
</evidence>
<dbReference type="Pfam" id="PF12860">
    <property type="entry name" value="PAS_7"/>
    <property type="match status" value="2"/>
</dbReference>
<dbReference type="InterPro" id="IPR036890">
    <property type="entry name" value="HATPase_C_sf"/>
</dbReference>
<sequence length="830" mass="89552">MRMHGYGGRAVAVSAGFRSAIFATTASAALLSSPVFAAVAPEAPVERLTAFDIVMLVMLIGTVSFAVISAIALMRARNRAETENADLRLQVADLKATADRAEILIDAKDEKLVAWATDDEAPLVAGALPANVGAPTDRARFLAFGTWLKPESAARIDQAVSQLRARGEPFDLTIATVAGRLIEVRGHTIGSAAVARFRDLDGDRLARADLEARYDLLEAEVEAMRAMFSVAPMPIWLRDETGRLVWVNAAYAAAVEAADETDAAERGLELLDSSGRQMIREGHKTEPVFLKRLPAIVAGSRRIFDVTDVDTPNGSGGIAIDVSGAEAAQAALRREIDFNARTLDQLATAVAIYGPDRRLKSYNAAYRSLFDLDTAFLESRPDDNAVLDHLRAARKLPEQSDFKSWRTDLFAAYQSVETREHIWHLPDGQTLRVIANPNPQGGMTWVYENVTERLDLESRYNALIHVQGETLDHLAEGVAVFGSDGRLRLHNPSFAAILELDPAVLEGRPHVAEIVRACRQPDDDDGDWNRFTACVAGLDESRSSFAGRMERAGNRVIDYASVPLPDGQTMVTFVDVSDTVQVERALVERNEALETADAIKNAFIHHVSYELRSPLTNIIGFTQLLADPRVGPLTERQSEYVGYVMSSSGALLAIVNDILDLATVDAGIMELDLGEVDVGEAVAATIEGVKDRISDANLHVETDVPKDIGTFVADGTRVRQILFNLLANAIAFSPEGGRVAIEARRDGDTIAFSVSDQGPGIPADFLDTAFDRFASKPQGAARGGAGLGLAIVKSFAELHGGTVEIQSEEGKGSRVTCRLPIRPGIAAAAE</sequence>
<dbReference type="Pfam" id="PF13188">
    <property type="entry name" value="PAS_8"/>
    <property type="match status" value="1"/>
</dbReference>
<keyword evidence="9" id="KW-0732">Signal</keyword>
<dbReference type="SUPFAM" id="SSF55785">
    <property type="entry name" value="PYP-like sensor domain (PAS domain)"/>
    <property type="match status" value="1"/>
</dbReference>
<keyword evidence="5" id="KW-0418">Kinase</keyword>
<dbReference type="InterPro" id="IPR003661">
    <property type="entry name" value="HisK_dim/P_dom"/>
</dbReference>
<proteinExistence type="predicted"/>
<feature type="transmembrane region" description="Helical" evidence="8">
    <location>
        <begin position="53"/>
        <end position="74"/>
    </location>
</feature>
<evidence type="ECO:0000256" key="7">
    <source>
        <dbReference type="SAM" id="Coils"/>
    </source>
</evidence>
<dbReference type="SMART" id="SM00387">
    <property type="entry name" value="HATPase_c"/>
    <property type="match status" value="1"/>
</dbReference>
<dbReference type="Gene3D" id="3.30.565.10">
    <property type="entry name" value="Histidine kinase-like ATPase, C-terminal domain"/>
    <property type="match status" value="1"/>
</dbReference>
<accession>A0A1G6EGM1</accession>
<dbReference type="FunFam" id="3.30.565.10:FF:000006">
    <property type="entry name" value="Sensor histidine kinase WalK"/>
    <property type="match status" value="1"/>
</dbReference>
<dbReference type="InterPro" id="IPR000014">
    <property type="entry name" value="PAS"/>
</dbReference>
<keyword evidence="6" id="KW-0902">Two-component regulatory system</keyword>
<dbReference type="InterPro" id="IPR035965">
    <property type="entry name" value="PAS-like_dom_sf"/>
</dbReference>
<dbReference type="EMBL" id="FMXQ01000012">
    <property type="protein sequence ID" value="SDB56591.1"/>
    <property type="molecule type" value="Genomic_DNA"/>
</dbReference>
<dbReference type="Gene3D" id="1.10.287.130">
    <property type="match status" value="1"/>
</dbReference>
<evidence type="ECO:0000256" key="4">
    <source>
        <dbReference type="ARBA" id="ARBA00022679"/>
    </source>
</evidence>
<evidence type="ECO:0000259" key="10">
    <source>
        <dbReference type="PROSITE" id="PS50109"/>
    </source>
</evidence>
<keyword evidence="8" id="KW-0812">Transmembrane</keyword>
<dbReference type="PROSITE" id="PS50109">
    <property type="entry name" value="HIS_KIN"/>
    <property type="match status" value="1"/>
</dbReference>
<keyword evidence="4" id="KW-0808">Transferase</keyword>
<feature type="coiled-coil region" evidence="7">
    <location>
        <begin position="70"/>
        <end position="111"/>
    </location>
</feature>
<dbReference type="GO" id="GO:0000155">
    <property type="term" value="F:phosphorelay sensor kinase activity"/>
    <property type="evidence" value="ECO:0007669"/>
    <property type="project" value="InterPro"/>
</dbReference>
<dbReference type="STRING" id="665467.SAMN02982931_04498"/>
<feature type="domain" description="Histidine kinase" evidence="10">
    <location>
        <begin position="606"/>
        <end position="823"/>
    </location>
</feature>
<evidence type="ECO:0000256" key="1">
    <source>
        <dbReference type="ARBA" id="ARBA00000085"/>
    </source>
</evidence>
<protein>
    <recommendedName>
        <fullName evidence="2">histidine kinase</fullName>
        <ecNumber evidence="2">2.7.13.3</ecNumber>
    </recommendedName>
</protein>
<evidence type="ECO:0000256" key="5">
    <source>
        <dbReference type="ARBA" id="ARBA00022777"/>
    </source>
</evidence>
<gene>
    <name evidence="11" type="ORF">SAMN02982931_04498</name>
</gene>
<evidence type="ECO:0000256" key="9">
    <source>
        <dbReference type="SAM" id="SignalP"/>
    </source>
</evidence>
<dbReference type="SUPFAM" id="SSF47384">
    <property type="entry name" value="Homodimeric domain of signal transducing histidine kinase"/>
    <property type="match status" value="1"/>
</dbReference>